<organism evidence="1 2">
    <name type="scientific">Penicillium camemberti (strain FM 013)</name>
    <dbReference type="NCBI Taxonomy" id="1429867"/>
    <lineage>
        <taxon>Eukaryota</taxon>
        <taxon>Fungi</taxon>
        <taxon>Dikarya</taxon>
        <taxon>Ascomycota</taxon>
        <taxon>Pezizomycotina</taxon>
        <taxon>Eurotiomycetes</taxon>
        <taxon>Eurotiomycetidae</taxon>
        <taxon>Eurotiales</taxon>
        <taxon>Aspergillaceae</taxon>
        <taxon>Penicillium</taxon>
    </lineage>
</organism>
<gene>
    <name evidence="1" type="ORF">PCAMFM013_S001g000926</name>
</gene>
<evidence type="ECO:0000313" key="2">
    <source>
        <dbReference type="Proteomes" id="UP000053732"/>
    </source>
</evidence>
<protein>
    <submittedName>
        <fullName evidence="1">Str. FM013</fullName>
    </submittedName>
</protein>
<accession>A0A0G4NV60</accession>
<dbReference type="Proteomes" id="UP000053732">
    <property type="component" value="Unassembled WGS sequence"/>
</dbReference>
<dbReference type="AlphaFoldDB" id="A0A0G4NV60"/>
<name>A0A0G4NV60_PENC3</name>
<proteinExistence type="predicted"/>
<dbReference type="EMBL" id="HG793134">
    <property type="protein sequence ID" value="CRL17966.1"/>
    <property type="molecule type" value="Genomic_DNA"/>
</dbReference>
<sequence>MDKSAFAFHFRSLATGIRGSATGSTVSPRTRDEVGSVRVRLGCGPGDVRVP</sequence>
<keyword evidence="2" id="KW-1185">Reference proteome</keyword>
<evidence type="ECO:0000313" key="1">
    <source>
        <dbReference type="EMBL" id="CRL17966.1"/>
    </source>
</evidence>
<reference evidence="1 2" key="1">
    <citation type="journal article" date="2014" name="Nat. Commun.">
        <title>Multiple recent horizontal transfers of a large genomic region in cheese making fungi.</title>
        <authorList>
            <person name="Cheeseman K."/>
            <person name="Ropars J."/>
            <person name="Renault P."/>
            <person name="Dupont J."/>
            <person name="Gouzy J."/>
            <person name="Branca A."/>
            <person name="Abraham A.L."/>
            <person name="Ceppi M."/>
            <person name="Conseiller E."/>
            <person name="Debuchy R."/>
            <person name="Malagnac F."/>
            <person name="Goarin A."/>
            <person name="Silar P."/>
            <person name="Lacoste S."/>
            <person name="Sallet E."/>
            <person name="Bensimon A."/>
            <person name="Giraud T."/>
            <person name="Brygoo Y."/>
        </authorList>
    </citation>
    <scope>NUCLEOTIDE SEQUENCE [LARGE SCALE GENOMIC DNA]</scope>
    <source>
        <strain evidence="2">FM 013</strain>
    </source>
</reference>